<comment type="similarity">
    <text evidence="2">Belongs to the glycosyltransferase 2 family.</text>
</comment>
<dbReference type="AlphaFoldDB" id="A0A3L7A6Q9"/>
<dbReference type="GO" id="GO:0016757">
    <property type="term" value="F:glycosyltransferase activity"/>
    <property type="evidence" value="ECO:0007669"/>
    <property type="project" value="UniProtKB-KW"/>
</dbReference>
<gene>
    <name evidence="6" type="ORF">D9V32_07530</name>
</gene>
<dbReference type="InterPro" id="IPR029044">
    <property type="entry name" value="Nucleotide-diphossugar_trans"/>
</dbReference>
<sequence length="299" mass="33642">MGVILDIMLPFYGRFDHLKAAVESIQAQTDPNWRLVIIDDQYPDPEPGEWAAAIAAEDSRIEYRRNEKNLRISGNFNESIRLMNAEHAIIMGCDDVLLPEYVTHVRTLIAAHPEAALIQPGVSIIDADGTAVSPLADRIKYRLRPAGTGTRVASGEELVTGLLRGNWLYFPSLVWRVDELKKRSFRTDYEVVEDLVMILEILEAGGTLLIDEDPIVFHYRRHATSVSSKRGPDGKKFVEERELFHDAAIRAEALGWKRARRTAKIRFTSRANALTELPGAIRFGSRDAVRSLLRHVFGG</sequence>
<dbReference type="PANTHER" id="PTHR43179">
    <property type="entry name" value="RHAMNOSYLTRANSFERASE WBBL"/>
    <property type="match status" value="1"/>
</dbReference>
<dbReference type="SUPFAM" id="SSF53448">
    <property type="entry name" value="Nucleotide-diphospho-sugar transferases"/>
    <property type="match status" value="1"/>
</dbReference>
<keyword evidence="7" id="KW-1185">Reference proteome</keyword>
<evidence type="ECO:0000256" key="2">
    <source>
        <dbReference type="ARBA" id="ARBA00006739"/>
    </source>
</evidence>
<comment type="caution">
    <text evidence="6">The sequence shown here is derived from an EMBL/GenBank/DDBJ whole genome shotgun (WGS) entry which is preliminary data.</text>
</comment>
<accession>A0A3L7A6Q9</accession>
<dbReference type="OrthoDB" id="3177103at2"/>
<dbReference type="InterPro" id="IPR001173">
    <property type="entry name" value="Glyco_trans_2-like"/>
</dbReference>
<evidence type="ECO:0000313" key="7">
    <source>
        <dbReference type="Proteomes" id="UP000272503"/>
    </source>
</evidence>
<evidence type="ECO:0000256" key="1">
    <source>
        <dbReference type="ARBA" id="ARBA00004776"/>
    </source>
</evidence>
<evidence type="ECO:0000313" key="6">
    <source>
        <dbReference type="EMBL" id="RLP75999.1"/>
    </source>
</evidence>
<name>A0A3L7A6Q9_9MICO</name>
<dbReference type="Proteomes" id="UP000272503">
    <property type="component" value="Unassembled WGS sequence"/>
</dbReference>
<comment type="pathway">
    <text evidence="1">Cell wall biogenesis; cell wall polysaccharide biosynthesis.</text>
</comment>
<feature type="domain" description="Glycosyltransferase 2-like" evidence="5">
    <location>
        <begin position="7"/>
        <end position="135"/>
    </location>
</feature>
<dbReference type="PANTHER" id="PTHR43179:SF12">
    <property type="entry name" value="GALACTOFURANOSYLTRANSFERASE GLFT2"/>
    <property type="match status" value="1"/>
</dbReference>
<reference evidence="6 7" key="1">
    <citation type="submission" date="2018-10" db="EMBL/GenBank/DDBJ databases">
        <authorList>
            <person name="Li J."/>
        </authorList>
    </citation>
    <scope>NUCLEOTIDE SEQUENCE [LARGE SCALE GENOMIC DNA]</scope>
    <source>
        <strain evidence="6 7">IF 016277</strain>
    </source>
</reference>
<keyword evidence="3" id="KW-0328">Glycosyltransferase</keyword>
<dbReference type="Gene3D" id="3.90.550.10">
    <property type="entry name" value="Spore Coat Polysaccharide Biosynthesis Protein SpsA, Chain A"/>
    <property type="match status" value="1"/>
</dbReference>
<evidence type="ECO:0000259" key="5">
    <source>
        <dbReference type="Pfam" id="PF00535"/>
    </source>
</evidence>
<evidence type="ECO:0000256" key="3">
    <source>
        <dbReference type="ARBA" id="ARBA00022676"/>
    </source>
</evidence>
<protein>
    <submittedName>
        <fullName evidence="6">Glycosyltransferase</fullName>
    </submittedName>
</protein>
<evidence type="ECO:0000256" key="4">
    <source>
        <dbReference type="ARBA" id="ARBA00022679"/>
    </source>
</evidence>
<proteinExistence type="inferred from homology"/>
<organism evidence="6 7">
    <name type="scientific">Mycetocola tolaasinivorans</name>
    <dbReference type="NCBI Taxonomy" id="76635"/>
    <lineage>
        <taxon>Bacteria</taxon>
        <taxon>Bacillati</taxon>
        <taxon>Actinomycetota</taxon>
        <taxon>Actinomycetes</taxon>
        <taxon>Micrococcales</taxon>
        <taxon>Microbacteriaceae</taxon>
        <taxon>Mycetocola</taxon>
    </lineage>
</organism>
<dbReference type="Pfam" id="PF00535">
    <property type="entry name" value="Glycos_transf_2"/>
    <property type="match status" value="1"/>
</dbReference>
<dbReference type="EMBL" id="RCUX01000005">
    <property type="protein sequence ID" value="RLP75999.1"/>
    <property type="molecule type" value="Genomic_DNA"/>
</dbReference>
<keyword evidence="4 6" id="KW-0808">Transferase</keyword>